<dbReference type="PROSITE" id="PS50950">
    <property type="entry name" value="ZF_THAP"/>
    <property type="match status" value="1"/>
</dbReference>
<evidence type="ECO:0000259" key="6">
    <source>
        <dbReference type="PROSITE" id="PS50950"/>
    </source>
</evidence>
<keyword evidence="8" id="KW-1185">Reference proteome</keyword>
<evidence type="ECO:0000256" key="5">
    <source>
        <dbReference type="PROSITE-ProRule" id="PRU00309"/>
    </source>
</evidence>
<proteinExistence type="predicted"/>
<dbReference type="GO" id="GO:0008270">
    <property type="term" value="F:zinc ion binding"/>
    <property type="evidence" value="ECO:0007669"/>
    <property type="project" value="UniProtKB-KW"/>
</dbReference>
<evidence type="ECO:0000313" key="8">
    <source>
        <dbReference type="Proteomes" id="UP000694846"/>
    </source>
</evidence>
<dbReference type="PANTHER" id="PTHR46600">
    <property type="entry name" value="THAP DOMAIN-CONTAINING"/>
    <property type="match status" value="1"/>
</dbReference>
<dbReference type="InterPro" id="IPR006612">
    <property type="entry name" value="THAP_Znf"/>
</dbReference>
<keyword evidence="3" id="KW-0862">Zinc</keyword>
<dbReference type="AlphaFoldDB" id="A0A2S2QAT6"/>
<dbReference type="Proteomes" id="UP000694846">
    <property type="component" value="Unplaced"/>
</dbReference>
<evidence type="ECO:0000313" key="7">
    <source>
        <dbReference type="EMBL" id="MBY74869.1"/>
    </source>
</evidence>
<name>A0A2S2QAT6_9HEMI</name>
<reference evidence="7" key="1">
    <citation type="submission" date="2018-04" db="EMBL/GenBank/DDBJ databases">
        <title>Transcriptome assembly of Sipha flava.</title>
        <authorList>
            <person name="Scully E.D."/>
            <person name="Geib S.M."/>
            <person name="Palmer N.A."/>
            <person name="Koch K."/>
            <person name="Bradshaw J."/>
            <person name="Heng-Moss T."/>
            <person name="Sarath G."/>
        </authorList>
    </citation>
    <scope>NUCLEOTIDE SEQUENCE</scope>
</reference>
<keyword evidence="7" id="KW-0418">Kinase</keyword>
<evidence type="ECO:0000256" key="2">
    <source>
        <dbReference type="ARBA" id="ARBA00022771"/>
    </source>
</evidence>
<feature type="domain" description="THAP-type" evidence="6">
    <location>
        <begin position="20"/>
        <end position="101"/>
    </location>
</feature>
<evidence type="ECO:0000256" key="1">
    <source>
        <dbReference type="ARBA" id="ARBA00022723"/>
    </source>
</evidence>
<reference evidence="9" key="2">
    <citation type="submission" date="2025-04" db="UniProtKB">
        <authorList>
            <consortium name="RefSeq"/>
        </authorList>
    </citation>
    <scope>IDENTIFICATION</scope>
    <source>
        <tissue evidence="9">Whole body</tissue>
    </source>
</reference>
<dbReference type="GO" id="GO:0016301">
    <property type="term" value="F:kinase activity"/>
    <property type="evidence" value="ECO:0007669"/>
    <property type="project" value="UniProtKB-KW"/>
</dbReference>
<keyword evidence="7" id="KW-0808">Transferase</keyword>
<dbReference type="SUPFAM" id="SSF57716">
    <property type="entry name" value="Glucocorticoid receptor-like (DNA-binding domain)"/>
    <property type="match status" value="1"/>
</dbReference>
<dbReference type="EMBL" id="GGMS01005666">
    <property type="protein sequence ID" value="MBY74869.1"/>
    <property type="molecule type" value="Transcribed_RNA"/>
</dbReference>
<keyword evidence="2 5" id="KW-0863">Zinc-finger</keyword>
<accession>A0A2S2QAT6</accession>
<dbReference type="PANTHER" id="PTHR46600:SF11">
    <property type="entry name" value="THAP DOMAIN-CONTAINING PROTEIN 10"/>
    <property type="match status" value="1"/>
</dbReference>
<dbReference type="OrthoDB" id="7683421at2759"/>
<dbReference type="GO" id="GO:0043565">
    <property type="term" value="F:sequence-specific DNA binding"/>
    <property type="evidence" value="ECO:0007669"/>
    <property type="project" value="InterPro"/>
</dbReference>
<sequence>MFKTRNRTFSKLERKKFTGMRCSVRFCNRKTSDKDLSFFNYPADVERRALWIKACETQRKVSFNPKYQNSFRVCGDHFEKHMFLNQITKNRLVFNAVPTLFNDEILDLRRNLKKRTIYSELIEDTDNEILSDVEFENPESLIEPSLDISYNSSSSFIQMSSPIQSSLSENYSNELSTETYIKPELGKINQLLNAVILLSQQLKKYESEEDILKLCDKYLSPELFKMVKLHMDVKLEMNVDIENNKYIQHFV</sequence>
<gene>
    <name evidence="7" type="primary">PRKRIR_29</name>
    <name evidence="9" type="synonym">LOC112689515</name>
    <name evidence="7" type="ORF">g.148689</name>
</gene>
<dbReference type="SMART" id="SM00692">
    <property type="entry name" value="DM3"/>
    <property type="match status" value="1"/>
</dbReference>
<evidence type="ECO:0000256" key="4">
    <source>
        <dbReference type="ARBA" id="ARBA00023125"/>
    </source>
</evidence>
<evidence type="ECO:0000256" key="3">
    <source>
        <dbReference type="ARBA" id="ARBA00022833"/>
    </source>
</evidence>
<dbReference type="Pfam" id="PF05485">
    <property type="entry name" value="THAP"/>
    <property type="match status" value="1"/>
</dbReference>
<keyword evidence="4 5" id="KW-0238">DNA-binding</keyword>
<protein>
    <submittedName>
        <fullName evidence="7">Repressor of the inhibitor of the protein kinase</fullName>
    </submittedName>
    <submittedName>
        <fullName evidence="9">Uncharacterized protein LOC112689515 isoform X1</fullName>
    </submittedName>
</protein>
<evidence type="ECO:0000313" key="9">
    <source>
        <dbReference type="RefSeq" id="XP_025419050.1"/>
    </source>
</evidence>
<organism evidence="7">
    <name type="scientific">Sipha flava</name>
    <name type="common">yellow sugarcane aphid</name>
    <dbReference type="NCBI Taxonomy" id="143950"/>
    <lineage>
        <taxon>Eukaryota</taxon>
        <taxon>Metazoa</taxon>
        <taxon>Ecdysozoa</taxon>
        <taxon>Arthropoda</taxon>
        <taxon>Hexapoda</taxon>
        <taxon>Insecta</taxon>
        <taxon>Pterygota</taxon>
        <taxon>Neoptera</taxon>
        <taxon>Paraneoptera</taxon>
        <taxon>Hemiptera</taxon>
        <taxon>Sternorrhyncha</taxon>
        <taxon>Aphidomorpha</taxon>
        <taxon>Aphidoidea</taxon>
        <taxon>Aphididae</taxon>
        <taxon>Sipha</taxon>
    </lineage>
</organism>
<dbReference type="SMART" id="SM00980">
    <property type="entry name" value="THAP"/>
    <property type="match status" value="1"/>
</dbReference>
<dbReference type="RefSeq" id="XP_025419050.1">
    <property type="nucleotide sequence ID" value="XM_025563265.1"/>
</dbReference>
<keyword evidence="1" id="KW-0479">Metal-binding</keyword>
<dbReference type="InterPro" id="IPR026516">
    <property type="entry name" value="THAP1/10"/>
</dbReference>